<dbReference type="HAMAP" id="MF_01894">
    <property type="entry name" value="Smc_prok"/>
    <property type="match status" value="1"/>
</dbReference>
<dbReference type="GO" id="GO:0005694">
    <property type="term" value="C:chromosome"/>
    <property type="evidence" value="ECO:0007669"/>
    <property type="project" value="InterPro"/>
</dbReference>
<dbReference type="PIRSF" id="PIRSF005719">
    <property type="entry name" value="SMC"/>
    <property type="match status" value="1"/>
</dbReference>
<protein>
    <recommendedName>
        <fullName evidence="6">Chromosome partition protein Smc</fullName>
    </recommendedName>
</protein>
<dbReference type="Pfam" id="PF06470">
    <property type="entry name" value="SMC_hinge"/>
    <property type="match status" value="1"/>
</dbReference>
<dbReference type="InterPro" id="IPR024704">
    <property type="entry name" value="SMC"/>
</dbReference>
<dbReference type="PANTHER" id="PTHR43977">
    <property type="entry name" value="STRUCTURAL MAINTENANCE OF CHROMOSOMES PROTEIN 3"/>
    <property type="match status" value="1"/>
</dbReference>
<feature type="coiled-coil region" evidence="6">
    <location>
        <begin position="464"/>
        <end position="491"/>
    </location>
</feature>
<evidence type="ECO:0000313" key="8">
    <source>
        <dbReference type="EMBL" id="TWU47438.1"/>
    </source>
</evidence>
<keyword evidence="3 6" id="KW-0067">ATP-binding</keyword>
<comment type="function">
    <text evidence="6">Required for chromosome condensation and partitioning.</text>
</comment>
<feature type="domain" description="SMC hinge" evidence="7">
    <location>
        <begin position="525"/>
        <end position="641"/>
    </location>
</feature>
<comment type="subcellular location">
    <subcellularLocation>
        <location evidence="6">Cytoplasm</location>
    </subcellularLocation>
</comment>
<evidence type="ECO:0000313" key="9">
    <source>
        <dbReference type="Proteomes" id="UP000318288"/>
    </source>
</evidence>
<dbReference type="GO" id="GO:0005524">
    <property type="term" value="F:ATP binding"/>
    <property type="evidence" value="ECO:0007669"/>
    <property type="project" value="UniProtKB-UniRule"/>
</dbReference>
<dbReference type="GO" id="GO:0030261">
    <property type="term" value="P:chromosome condensation"/>
    <property type="evidence" value="ECO:0007669"/>
    <property type="project" value="InterPro"/>
</dbReference>
<comment type="similarity">
    <text evidence="6">Belongs to the SMC family.</text>
</comment>
<feature type="coiled-coil region" evidence="6">
    <location>
        <begin position="971"/>
        <end position="1019"/>
    </location>
</feature>
<dbReference type="InterPro" id="IPR027417">
    <property type="entry name" value="P-loop_NTPase"/>
</dbReference>
<dbReference type="SMART" id="SM00968">
    <property type="entry name" value="SMC_hinge"/>
    <property type="match status" value="1"/>
</dbReference>
<accession>A0A5C6EF15</accession>
<feature type="coiled-coil region" evidence="6">
    <location>
        <begin position="338"/>
        <end position="428"/>
    </location>
</feature>
<evidence type="ECO:0000259" key="7">
    <source>
        <dbReference type="SMART" id="SM00968"/>
    </source>
</evidence>
<gene>
    <name evidence="8" type="primary">smc_5</name>
    <name evidence="6" type="synonym">smc</name>
    <name evidence="8" type="ORF">Poly51_52380</name>
</gene>
<evidence type="ECO:0000256" key="6">
    <source>
        <dbReference type="HAMAP-Rule" id="MF_01894"/>
    </source>
</evidence>
<evidence type="ECO:0000256" key="1">
    <source>
        <dbReference type="ARBA" id="ARBA00022490"/>
    </source>
</evidence>
<organism evidence="8 9">
    <name type="scientific">Rubripirellula tenax</name>
    <dbReference type="NCBI Taxonomy" id="2528015"/>
    <lineage>
        <taxon>Bacteria</taxon>
        <taxon>Pseudomonadati</taxon>
        <taxon>Planctomycetota</taxon>
        <taxon>Planctomycetia</taxon>
        <taxon>Pirellulales</taxon>
        <taxon>Pirellulaceae</taxon>
        <taxon>Rubripirellula</taxon>
    </lineage>
</organism>
<dbReference type="AlphaFoldDB" id="A0A5C6EF15"/>
<sequence>MLKALELAGFKSFADKTRFDFPDGITVVVGPNGSGKSNIVDAMKWVLGSQSAKSLRGKDMSDVIFKGSQTRGPAGSAEVTIIFDNHDGALPIDAPEVHVTRRVYRSGEGEYLINNQPVRLKDVKDLIRGTGIGIDAYSLIEQGKVDKMLNANAKDRRAIFEEAAGISRFKAKKVEAERRLARVQTNLTRLGDIVDEVGSRLKSLRGQASKAERYRQASERLKELRLQVAWTDWGVLSTEWSSSESELAAAITKQGELETLRIKMSEARQVADGQLQQIAEDARLIEERRGGWLNQIAQFAGRRDADQAAIVDLRQSVAKSLRRVRLLQSQAGSAAAELRDAVDRLATYEAELANVRQASADAEAARDKIQAEAAEVRSQRDSLQHRHLATVRRVADLEGKRQRTEQRVAEAGRNLANLAKRIAAAESVFAIARSESKAATDRVTKLNLSIAEVTKESELADAKLQESKRTLERRREEVAALKIRLQGLSERERVLADLQRRQEGISGGVKTILQQLRESSSPLSDKILGIVADSFEVDLKVAPLIDSALGERSQYVITSGGELQRAILDGSLKINSRVGLIRLDELPGRRPGDRIRLDGLKGVIGRGDKMVKCVEDLEPLVRHLLSNTWLVDTLETAYGLRKLSGAGLRFVTSAGELLENDGSTVVGPVASTTGLVSRRSELASAQGEIKHYQFQLQEAETETARLAKRVDEEAATLGRIEQRHRGMITDRAAADAELRHRNERLTVQQTLCAEITGEIQSLTQSRDAASLENTQFQTQITTGRQEVEQLELEAAEADEMLSETQTALQIATSGVMAISVDLARAEQRFEALSATMQQQQRDQHQREAAVEEVRSQARSGRGRIGELTTRVLDATAQLAKLNVDAEQTDVQLKELAQYAAEVRRENRDIMKASERAMKDATEASAAVHSITARRDNAKLRRDALAQRLIEDYEIDMHAAESPEDLQAIEDRDSVENEISELRAQLQRTTSVNMEALEELEGLQARYDELHGQYQDLTAAKDSLQRIIGRINADSRRLFLDTLEAIRINFQQLYRKSFGGGHADLILEESDDPLEAGVEIVATPPGKPSFNNSLLSGGEKALTAVALLMSIFKYRPSPFCVLDEVDAPFDEANIGRFVTVLSEFLDQSKFVVVTHSKKTMTAATTLYGVTMQESGVSKRVSIRFEDVSENGEIADGEAA</sequence>
<evidence type="ECO:0000256" key="5">
    <source>
        <dbReference type="ARBA" id="ARBA00023125"/>
    </source>
</evidence>
<keyword evidence="1 6" id="KW-0963">Cytoplasm</keyword>
<dbReference type="GO" id="GO:0005737">
    <property type="term" value="C:cytoplasm"/>
    <property type="evidence" value="ECO:0007669"/>
    <property type="project" value="UniProtKB-SubCell"/>
</dbReference>
<keyword evidence="5 6" id="KW-0238">DNA-binding</keyword>
<keyword evidence="2 6" id="KW-0547">Nucleotide-binding</keyword>
<dbReference type="Gene3D" id="3.30.70.1620">
    <property type="match status" value="1"/>
</dbReference>
<dbReference type="GO" id="GO:0007059">
    <property type="term" value="P:chromosome segregation"/>
    <property type="evidence" value="ECO:0007669"/>
    <property type="project" value="UniProtKB-UniRule"/>
</dbReference>
<dbReference type="GO" id="GO:0007062">
    <property type="term" value="P:sister chromatid cohesion"/>
    <property type="evidence" value="ECO:0007669"/>
    <property type="project" value="InterPro"/>
</dbReference>
<dbReference type="Gene3D" id="6.10.140.1720">
    <property type="match status" value="1"/>
</dbReference>
<dbReference type="GO" id="GO:0003677">
    <property type="term" value="F:DNA binding"/>
    <property type="evidence" value="ECO:0007669"/>
    <property type="project" value="UniProtKB-UniRule"/>
</dbReference>
<keyword evidence="9" id="KW-1185">Reference proteome</keyword>
<dbReference type="NCBIfam" id="TIGR02168">
    <property type="entry name" value="SMC_prok_B"/>
    <property type="match status" value="1"/>
</dbReference>
<feature type="coiled-coil region" evidence="6">
    <location>
        <begin position="166"/>
        <end position="227"/>
    </location>
</feature>
<evidence type="ECO:0000256" key="3">
    <source>
        <dbReference type="ARBA" id="ARBA00022840"/>
    </source>
</evidence>
<feature type="coiled-coil region" evidence="6">
    <location>
        <begin position="780"/>
        <end position="842"/>
    </location>
</feature>
<evidence type="ECO:0000256" key="4">
    <source>
        <dbReference type="ARBA" id="ARBA00023054"/>
    </source>
</evidence>
<reference evidence="8 9" key="1">
    <citation type="submission" date="2019-02" db="EMBL/GenBank/DDBJ databases">
        <title>Deep-cultivation of Planctomycetes and their phenomic and genomic characterization uncovers novel biology.</title>
        <authorList>
            <person name="Wiegand S."/>
            <person name="Jogler M."/>
            <person name="Boedeker C."/>
            <person name="Pinto D."/>
            <person name="Vollmers J."/>
            <person name="Rivas-Marin E."/>
            <person name="Kohn T."/>
            <person name="Peeters S.H."/>
            <person name="Heuer A."/>
            <person name="Rast P."/>
            <person name="Oberbeckmann S."/>
            <person name="Bunk B."/>
            <person name="Jeske O."/>
            <person name="Meyerdierks A."/>
            <person name="Storesund J.E."/>
            <person name="Kallscheuer N."/>
            <person name="Luecker S."/>
            <person name="Lage O.M."/>
            <person name="Pohl T."/>
            <person name="Merkel B.J."/>
            <person name="Hornburger P."/>
            <person name="Mueller R.-W."/>
            <person name="Bruemmer F."/>
            <person name="Labrenz M."/>
            <person name="Spormann A.M."/>
            <person name="Op Den Camp H."/>
            <person name="Overmann J."/>
            <person name="Amann R."/>
            <person name="Jetten M.S.M."/>
            <person name="Mascher T."/>
            <person name="Medema M.H."/>
            <person name="Devos D.P."/>
            <person name="Kaster A.-K."/>
            <person name="Ovreas L."/>
            <person name="Rohde M."/>
            <person name="Galperin M.Y."/>
            <person name="Jogler C."/>
        </authorList>
    </citation>
    <scope>NUCLEOTIDE SEQUENCE [LARGE SCALE GENOMIC DNA]</scope>
    <source>
        <strain evidence="8 9">Poly51</strain>
    </source>
</reference>
<dbReference type="OrthoDB" id="9808768at2"/>
<dbReference type="Gene3D" id="1.20.1060.20">
    <property type="match status" value="1"/>
</dbReference>
<dbReference type="Proteomes" id="UP000318288">
    <property type="component" value="Unassembled WGS sequence"/>
</dbReference>
<name>A0A5C6EF15_9BACT</name>
<proteinExistence type="inferred from homology"/>
<dbReference type="Pfam" id="PF02463">
    <property type="entry name" value="SMC_N"/>
    <property type="match status" value="1"/>
</dbReference>
<evidence type="ECO:0000256" key="2">
    <source>
        <dbReference type="ARBA" id="ARBA00022741"/>
    </source>
</evidence>
<dbReference type="SUPFAM" id="SSF75553">
    <property type="entry name" value="Smc hinge domain"/>
    <property type="match status" value="1"/>
</dbReference>
<dbReference type="InterPro" id="IPR003395">
    <property type="entry name" value="RecF/RecN/SMC_N"/>
</dbReference>
<dbReference type="InterPro" id="IPR011890">
    <property type="entry name" value="SMC_prok"/>
</dbReference>
<dbReference type="CDD" id="cd03278">
    <property type="entry name" value="ABC_SMC_barmotin"/>
    <property type="match status" value="1"/>
</dbReference>
<dbReference type="GO" id="GO:0016887">
    <property type="term" value="F:ATP hydrolysis activity"/>
    <property type="evidence" value="ECO:0007669"/>
    <property type="project" value="InterPro"/>
</dbReference>
<dbReference type="RefSeq" id="WP_146461227.1">
    <property type="nucleotide sequence ID" value="NZ_SJPW01000007.1"/>
</dbReference>
<dbReference type="GO" id="GO:0006260">
    <property type="term" value="P:DNA replication"/>
    <property type="evidence" value="ECO:0007669"/>
    <property type="project" value="UniProtKB-UniRule"/>
</dbReference>
<dbReference type="InterPro" id="IPR036277">
    <property type="entry name" value="SMC_hinge_sf"/>
</dbReference>
<feature type="binding site" evidence="6">
    <location>
        <begin position="31"/>
        <end position="38"/>
    </location>
    <ligand>
        <name>ATP</name>
        <dbReference type="ChEBI" id="CHEBI:30616"/>
    </ligand>
</feature>
<comment type="caution">
    <text evidence="8">The sequence shown here is derived from an EMBL/GenBank/DDBJ whole genome shotgun (WGS) entry which is preliminary data.</text>
</comment>
<keyword evidence="4 6" id="KW-0175">Coiled coil</keyword>
<dbReference type="Gene3D" id="3.40.50.300">
    <property type="entry name" value="P-loop containing nucleotide triphosphate hydrolases"/>
    <property type="match status" value="2"/>
</dbReference>
<dbReference type="SUPFAM" id="SSF57997">
    <property type="entry name" value="Tropomyosin"/>
    <property type="match status" value="1"/>
</dbReference>
<dbReference type="InterPro" id="IPR010935">
    <property type="entry name" value="SMC_hinge"/>
</dbReference>
<dbReference type="EMBL" id="SJPW01000007">
    <property type="protein sequence ID" value="TWU47438.1"/>
    <property type="molecule type" value="Genomic_DNA"/>
</dbReference>
<comment type="subunit">
    <text evidence="6">Homodimer.</text>
</comment>
<dbReference type="SUPFAM" id="SSF52540">
    <property type="entry name" value="P-loop containing nucleoside triphosphate hydrolases"/>
    <property type="match status" value="1"/>
</dbReference>
<feature type="coiled-coil region" evidence="6">
    <location>
        <begin position="682"/>
        <end position="716"/>
    </location>
</feature>
<comment type="domain">
    <text evidence="6">Contains large globular domains required for ATP hydrolysis at each terminus and a third globular domain forming a flexible hinge near the middle of the molecule. These domains are separated by coiled-coil structures.</text>
</comment>